<dbReference type="Proteomes" id="UP000237968">
    <property type="component" value="Unassembled WGS sequence"/>
</dbReference>
<evidence type="ECO:0000313" key="2">
    <source>
        <dbReference type="Proteomes" id="UP000237968"/>
    </source>
</evidence>
<dbReference type="Pfam" id="PF02450">
    <property type="entry name" value="LCAT"/>
    <property type="match status" value="1"/>
</dbReference>
<gene>
    <name evidence="1" type="ORF">ENSA5_25470</name>
</gene>
<dbReference type="PANTHER" id="PTHR11440">
    <property type="entry name" value="LECITHIN-CHOLESTEROL ACYLTRANSFERASE-RELATED"/>
    <property type="match status" value="1"/>
</dbReference>
<keyword evidence="1" id="KW-0012">Acyltransferase</keyword>
<dbReference type="GO" id="GO:0006629">
    <property type="term" value="P:lipid metabolic process"/>
    <property type="evidence" value="ECO:0007669"/>
    <property type="project" value="InterPro"/>
</dbReference>
<dbReference type="AlphaFoldDB" id="A0A2S9YAX8"/>
<accession>A0A2S9YAX8</accession>
<dbReference type="OrthoDB" id="9814331at2"/>
<dbReference type="EMBL" id="PVNK01000126">
    <property type="protein sequence ID" value="PRQ02212.1"/>
    <property type="molecule type" value="Genomic_DNA"/>
</dbReference>
<reference evidence="1 2" key="1">
    <citation type="submission" date="2018-03" db="EMBL/GenBank/DDBJ databases">
        <title>Draft Genome Sequences of the Obligatory Marine Myxobacteria Enhygromyxa salina SWB005.</title>
        <authorList>
            <person name="Poehlein A."/>
            <person name="Moghaddam J.A."/>
            <person name="Harms H."/>
            <person name="Alanjari M."/>
            <person name="Koenig G.M."/>
            <person name="Daniel R."/>
            <person name="Schaeberle T.F."/>
        </authorList>
    </citation>
    <scope>NUCLEOTIDE SEQUENCE [LARGE SCALE GENOMIC DNA]</scope>
    <source>
        <strain evidence="1 2">SWB005</strain>
    </source>
</reference>
<evidence type="ECO:0000313" key="1">
    <source>
        <dbReference type="EMBL" id="PRQ02212.1"/>
    </source>
</evidence>
<dbReference type="InterPro" id="IPR029058">
    <property type="entry name" value="AB_hydrolase_fold"/>
</dbReference>
<keyword evidence="1" id="KW-0808">Transferase</keyword>
<dbReference type="RefSeq" id="WP_106391948.1">
    <property type="nucleotide sequence ID" value="NZ_PVNK01000126.1"/>
</dbReference>
<organism evidence="1 2">
    <name type="scientific">Enhygromyxa salina</name>
    <dbReference type="NCBI Taxonomy" id="215803"/>
    <lineage>
        <taxon>Bacteria</taxon>
        <taxon>Pseudomonadati</taxon>
        <taxon>Myxococcota</taxon>
        <taxon>Polyangia</taxon>
        <taxon>Nannocystales</taxon>
        <taxon>Nannocystaceae</taxon>
        <taxon>Enhygromyxa</taxon>
    </lineage>
</organism>
<keyword evidence="2" id="KW-1185">Reference proteome</keyword>
<dbReference type="SUPFAM" id="SSF53474">
    <property type="entry name" value="alpha/beta-Hydrolases"/>
    <property type="match status" value="1"/>
</dbReference>
<dbReference type="InterPro" id="IPR003386">
    <property type="entry name" value="LACT/PDAT_acylTrfase"/>
</dbReference>
<dbReference type="Gene3D" id="3.40.50.1820">
    <property type="entry name" value="alpha/beta hydrolase"/>
    <property type="match status" value="1"/>
</dbReference>
<proteinExistence type="predicted"/>
<name>A0A2S9YAX8_9BACT</name>
<dbReference type="GO" id="GO:0008374">
    <property type="term" value="F:O-acyltransferase activity"/>
    <property type="evidence" value="ECO:0007669"/>
    <property type="project" value="InterPro"/>
</dbReference>
<comment type="caution">
    <text evidence="1">The sequence shown here is derived from an EMBL/GenBank/DDBJ whole genome shotgun (WGS) entry which is preliminary data.</text>
</comment>
<sequence length="474" mass="53125">MTARANEPGEEAVCRMDDNVLDTGTVPLIFVPGVMGSRIWIRGGRAWDPDSNGNMIGWAREDANDAYEALHSNNPASIKTDNDELTAAERERGWAGVAWGFYGDFVRDLQRRRFGSYVTPVYVVGYDWRQSNRASGRFLRRRVQAILDTEEVDRYILVSHSMGGLVTRSFLKDHAELRDKCLGIIHIAQPVHGGVVLVRRLFTGASMRYDGGYGVKSFVFTRILGTNRKDALTIAAGMPGPLQLLVTPNYRDRNAAEQSIGWYDYKTFERPDAPFQAWSGRTWDLYAQTQSPPGLLPPAGASYSPIAAARADFSTNLTLAKNFHDWLGCWKYEDKTWSIYSTGLRVDTRIPFELPPRQHRTQVYQGGMMAPPVIVHYGRRADGSEAVYSGDPNRADRGLVVTQTEHSDGTVPLMSAQGLFPGENHEVRRGTDYDTHHQFEVNDPEHDHAAHDSICQHPQTETATFDIIEHLLGI</sequence>
<protein>
    <submittedName>
        <fullName evidence="1">Lecithin:cholesterol acyltransferase</fullName>
    </submittedName>
</protein>